<dbReference type="InterPro" id="IPR010280">
    <property type="entry name" value="U5_MeTrfase_fam"/>
</dbReference>
<feature type="binding site" evidence="11">
    <location>
        <position position="322"/>
    </location>
    <ligand>
        <name>S-adenosyl-L-methionine</name>
        <dbReference type="ChEBI" id="CHEBI:59789"/>
    </ligand>
</feature>
<keyword evidence="1 11" id="KW-0004">4Fe-4S</keyword>
<evidence type="ECO:0000256" key="1">
    <source>
        <dbReference type="ARBA" id="ARBA00022485"/>
    </source>
</evidence>
<dbReference type="FunFam" id="2.40.50.140:FF:000097">
    <property type="entry name" value="23S rRNA (uracil(1939)-C(5))-methyltransferase RlmD"/>
    <property type="match status" value="1"/>
</dbReference>
<dbReference type="AlphaFoldDB" id="A0A378IB46"/>
<reference evidence="16 18" key="2">
    <citation type="submission" date="2018-06" db="EMBL/GenBank/DDBJ databases">
        <authorList>
            <consortium name="Pathogen Informatics"/>
            <person name="Doyle S."/>
        </authorList>
    </citation>
    <scope>NUCLEOTIDE SEQUENCE [LARGE SCALE GENOMIC DNA]</scope>
    <source>
        <strain evidence="16 18">NCTC12437</strain>
    </source>
</reference>
<keyword evidence="6 11" id="KW-0479">Metal-binding</keyword>
<evidence type="ECO:0000256" key="12">
    <source>
        <dbReference type="PROSITE-ProRule" id="PRU01024"/>
    </source>
</evidence>
<feature type="binding site" evidence="11">
    <location>
        <position position="95"/>
    </location>
    <ligand>
        <name>[4Fe-4S] cluster</name>
        <dbReference type="ChEBI" id="CHEBI:49883"/>
    </ligand>
</feature>
<name>A0A378IB46_9GAMM</name>
<dbReference type="EC" id="2.1.1.190" evidence="11"/>
<protein>
    <recommendedName>
        <fullName evidence="11">23S rRNA (uracil(1939)-C(5))-methyltransferase RlmD</fullName>
        <ecNumber evidence="11">2.1.1.190</ecNumber>
    </recommendedName>
    <alternativeName>
        <fullName evidence="11">23S rRNA(m5U1939)-methyltransferase</fullName>
    </alternativeName>
</protein>
<evidence type="ECO:0000256" key="4">
    <source>
        <dbReference type="ARBA" id="ARBA00022679"/>
    </source>
</evidence>
<dbReference type="Proteomes" id="UP000255066">
    <property type="component" value="Unassembled WGS sequence"/>
</dbReference>
<evidence type="ECO:0000313" key="17">
    <source>
        <dbReference type="Proteomes" id="UP000054735"/>
    </source>
</evidence>
<accession>A0A378IB46</accession>
<dbReference type="InterPro" id="IPR001566">
    <property type="entry name" value="23S_rRNA_MeTrfase_RlmD"/>
</dbReference>
<dbReference type="InterPro" id="IPR030391">
    <property type="entry name" value="MeTrfase_TrmA_CS"/>
</dbReference>
<keyword evidence="17" id="KW-1185">Reference proteome</keyword>
<evidence type="ECO:0000256" key="13">
    <source>
        <dbReference type="PROSITE-ProRule" id="PRU10015"/>
    </source>
</evidence>
<dbReference type="STRING" id="28083.Lbir_0660"/>
<dbReference type="PANTHER" id="PTHR11061:SF49">
    <property type="entry name" value="23S RRNA (URACIL(1939)-C(5))-METHYLTRANSFERASE RLMD"/>
    <property type="match status" value="1"/>
</dbReference>
<evidence type="ECO:0000256" key="9">
    <source>
        <dbReference type="ARBA" id="ARBA00052756"/>
    </source>
</evidence>
<proteinExistence type="inferred from homology"/>
<dbReference type="InterPro" id="IPR030390">
    <property type="entry name" value="MeTrfase_TrmA_AS"/>
</dbReference>
<evidence type="ECO:0000313" key="16">
    <source>
        <dbReference type="EMBL" id="STX31771.1"/>
    </source>
</evidence>
<dbReference type="InterPro" id="IPR012340">
    <property type="entry name" value="NA-bd_OB-fold"/>
</dbReference>
<evidence type="ECO:0000313" key="15">
    <source>
        <dbReference type="EMBL" id="KTC74870.1"/>
    </source>
</evidence>
<evidence type="ECO:0000259" key="14">
    <source>
        <dbReference type="PROSITE" id="PS50926"/>
    </source>
</evidence>
<comment type="catalytic activity">
    <reaction evidence="9 11">
        <text>uridine(1939) in 23S rRNA + S-adenosyl-L-methionine = 5-methyluridine(1939) in 23S rRNA + S-adenosyl-L-homocysteine + H(+)</text>
        <dbReference type="Rhea" id="RHEA:42908"/>
        <dbReference type="Rhea" id="RHEA-COMP:10278"/>
        <dbReference type="Rhea" id="RHEA-COMP:10279"/>
        <dbReference type="ChEBI" id="CHEBI:15378"/>
        <dbReference type="ChEBI" id="CHEBI:57856"/>
        <dbReference type="ChEBI" id="CHEBI:59789"/>
        <dbReference type="ChEBI" id="CHEBI:65315"/>
        <dbReference type="ChEBI" id="CHEBI:74447"/>
        <dbReference type="EC" id="2.1.1.190"/>
    </reaction>
</comment>
<dbReference type="Gene3D" id="3.40.50.150">
    <property type="entry name" value="Vaccinia Virus protein VP39"/>
    <property type="match status" value="1"/>
</dbReference>
<sequence length="457" mass="51776">MTTPCVQGPKDRCKMTKNRQTQPLVTAVIEKFSHDGRGIARINGKTTFIDGALPEETVSFQYTRNKKDYDEGRLVEVITASAHRAKPRCDHYQLCGGCSLQHLDEKIQILEKQSLLLDMLQRIGHCQPDTILEPLSAGSWNYRNKARLSVRYVQKKQSTLVGFREKNNPRYITEISHCPVLHKKVDDNIQALRKLMDSLESPEKIAQIEVAAGDEEVALILRNLSPLSAQEEEQLRDFADVSGFIFYLQPGNSETVKRFYPESDDEFLHYELPDEGIHYQFHPTDFTQINPGLNRLMIGKALELLQLDKDDTVLDLFCGLGNFSLPIARRCRQVIGFEGSELMVRRASMNASLNQIDNVQFHAANLDEPNVLANFKLPTISKILIDPPRSGALEIMRQIDKLKPGRIVYVSCNPATLARDSDILVNQQGYHLKAAGVMDMFPHTSHVESIAMFEKEK</sequence>
<evidence type="ECO:0000256" key="6">
    <source>
        <dbReference type="ARBA" id="ARBA00022723"/>
    </source>
</evidence>
<evidence type="ECO:0000256" key="8">
    <source>
        <dbReference type="ARBA" id="ARBA00023014"/>
    </source>
</evidence>
<dbReference type="PROSITE" id="PS01230">
    <property type="entry name" value="TRMA_1"/>
    <property type="match status" value="1"/>
</dbReference>
<comment type="function">
    <text evidence="10 11">Catalyzes the formation of 5-methyl-uridine at position 1939 (m5U1939) in 23S rRNA.</text>
</comment>
<dbReference type="NCBIfam" id="NF009639">
    <property type="entry name" value="PRK13168.1"/>
    <property type="match status" value="1"/>
</dbReference>
<evidence type="ECO:0000256" key="10">
    <source>
        <dbReference type="ARBA" id="ARBA00059995"/>
    </source>
</evidence>
<dbReference type="Gene3D" id="2.40.50.140">
    <property type="entry name" value="Nucleic acid-binding proteins"/>
    <property type="match status" value="1"/>
</dbReference>
<dbReference type="InterPro" id="IPR029063">
    <property type="entry name" value="SAM-dependent_MTases_sf"/>
</dbReference>
<evidence type="ECO:0000256" key="3">
    <source>
        <dbReference type="ARBA" id="ARBA00022603"/>
    </source>
</evidence>
<dbReference type="Pfam" id="PF01938">
    <property type="entry name" value="TRAM"/>
    <property type="match status" value="1"/>
</dbReference>
<dbReference type="GO" id="GO:0070475">
    <property type="term" value="P:rRNA base methylation"/>
    <property type="evidence" value="ECO:0007669"/>
    <property type="project" value="TreeGrafter"/>
</dbReference>
<dbReference type="SUPFAM" id="SSF50249">
    <property type="entry name" value="Nucleic acid-binding proteins"/>
    <property type="match status" value="1"/>
</dbReference>
<keyword evidence="7 11" id="KW-0408">Iron</keyword>
<feature type="binding site" evidence="11 12">
    <location>
        <position position="317"/>
    </location>
    <ligand>
        <name>S-adenosyl-L-methionine</name>
        <dbReference type="ChEBI" id="CHEBI:59789"/>
    </ligand>
</feature>
<dbReference type="EMBL" id="LNXT01000007">
    <property type="protein sequence ID" value="KTC74870.1"/>
    <property type="molecule type" value="Genomic_DNA"/>
</dbReference>
<keyword evidence="2 11" id="KW-0698">rRNA processing</keyword>
<dbReference type="PROSITE" id="PS50926">
    <property type="entry name" value="TRAM"/>
    <property type="match status" value="1"/>
</dbReference>
<feature type="binding site" evidence="11">
    <location>
        <position position="365"/>
    </location>
    <ligand>
        <name>S-adenosyl-L-methionine</name>
        <dbReference type="ChEBI" id="CHEBI:59789"/>
    </ligand>
</feature>
<evidence type="ECO:0000256" key="11">
    <source>
        <dbReference type="HAMAP-Rule" id="MF_01010"/>
    </source>
</evidence>
<evidence type="ECO:0000256" key="2">
    <source>
        <dbReference type="ARBA" id="ARBA00022552"/>
    </source>
</evidence>
<keyword evidence="3 11" id="KW-0489">Methyltransferase</keyword>
<feature type="active site" description="Nucleophile" evidence="11 12">
    <location>
        <position position="412"/>
    </location>
</feature>
<dbReference type="EMBL" id="UGNW01000001">
    <property type="protein sequence ID" value="STX31771.1"/>
    <property type="molecule type" value="Genomic_DNA"/>
</dbReference>
<dbReference type="GO" id="GO:0005506">
    <property type="term" value="F:iron ion binding"/>
    <property type="evidence" value="ECO:0007669"/>
    <property type="project" value="UniProtKB-UniRule"/>
</dbReference>
<dbReference type="GO" id="GO:0070041">
    <property type="term" value="F:rRNA (uridine-C5-)-methyltransferase activity"/>
    <property type="evidence" value="ECO:0007669"/>
    <property type="project" value="UniProtKB-UniRule"/>
</dbReference>
<feature type="binding site" evidence="11 12">
    <location>
        <position position="338"/>
    </location>
    <ligand>
        <name>S-adenosyl-L-methionine</name>
        <dbReference type="ChEBI" id="CHEBI:59789"/>
    </ligand>
</feature>
<keyword evidence="8 11" id="KW-0411">Iron-sulfur</keyword>
<dbReference type="PANTHER" id="PTHR11061">
    <property type="entry name" value="RNA M5U METHYLTRANSFERASE"/>
    <property type="match status" value="1"/>
</dbReference>
<feature type="binding site" evidence="11">
    <location>
        <position position="98"/>
    </location>
    <ligand>
        <name>[4Fe-4S] cluster</name>
        <dbReference type="ChEBI" id="CHEBI:49883"/>
    </ligand>
</feature>
<keyword evidence="4 11" id="KW-0808">Transferase</keyword>
<feature type="binding site" evidence="11">
    <location>
        <position position="178"/>
    </location>
    <ligand>
        <name>[4Fe-4S] cluster</name>
        <dbReference type="ChEBI" id="CHEBI:49883"/>
    </ligand>
</feature>
<reference evidence="15 17" key="1">
    <citation type="submission" date="2015-11" db="EMBL/GenBank/DDBJ databases">
        <title>Genomic analysis of 38 Legionella species identifies large and diverse effector repertoires.</title>
        <authorList>
            <person name="Burstein D."/>
            <person name="Amaro F."/>
            <person name="Zusman T."/>
            <person name="Lifshitz Z."/>
            <person name="Cohen O."/>
            <person name="Gilbert J.A."/>
            <person name="Pupko T."/>
            <person name="Shuman H.A."/>
            <person name="Segal G."/>
        </authorList>
    </citation>
    <scope>NUCLEOTIDE SEQUENCE [LARGE SCALE GENOMIC DNA]</scope>
    <source>
        <strain evidence="15 17">CDC#1407-AL-14</strain>
    </source>
</reference>
<evidence type="ECO:0000256" key="7">
    <source>
        <dbReference type="ARBA" id="ARBA00023004"/>
    </source>
</evidence>
<dbReference type="GO" id="GO:0003723">
    <property type="term" value="F:RNA binding"/>
    <property type="evidence" value="ECO:0007669"/>
    <property type="project" value="InterPro"/>
</dbReference>
<feature type="binding site" evidence="11">
    <location>
        <position position="89"/>
    </location>
    <ligand>
        <name>[4Fe-4S] cluster</name>
        <dbReference type="ChEBI" id="CHEBI:49883"/>
    </ligand>
</feature>
<feature type="domain" description="TRAM" evidence="14">
    <location>
        <begin position="17"/>
        <end position="76"/>
    </location>
</feature>
<dbReference type="HAMAP" id="MF_01010">
    <property type="entry name" value="23SrRNA_methyltr_RlmD"/>
    <property type="match status" value="1"/>
</dbReference>
<evidence type="ECO:0000256" key="5">
    <source>
        <dbReference type="ARBA" id="ARBA00022691"/>
    </source>
</evidence>
<dbReference type="InterPro" id="IPR002792">
    <property type="entry name" value="TRAM_dom"/>
</dbReference>
<dbReference type="CDD" id="cd02440">
    <property type="entry name" value="AdoMet_MTases"/>
    <property type="match status" value="1"/>
</dbReference>
<dbReference type="FunFam" id="3.40.50.150:FF:000009">
    <property type="entry name" value="23S rRNA (Uracil(1939)-C(5))-methyltransferase RlmD"/>
    <property type="match status" value="1"/>
</dbReference>
<gene>
    <name evidence="16" type="primary">rumA</name>
    <name evidence="11" type="synonym">rlmD</name>
    <name evidence="15" type="ORF">Lbir_0660</name>
    <name evidence="16" type="ORF">NCTC12437_01545</name>
</gene>
<organism evidence="16 18">
    <name type="scientific">Legionella birminghamensis</name>
    <dbReference type="NCBI Taxonomy" id="28083"/>
    <lineage>
        <taxon>Bacteria</taxon>
        <taxon>Pseudomonadati</taxon>
        <taxon>Pseudomonadota</taxon>
        <taxon>Gammaproteobacteria</taxon>
        <taxon>Legionellales</taxon>
        <taxon>Legionellaceae</taxon>
        <taxon>Legionella</taxon>
    </lineage>
</organism>
<dbReference type="SUPFAM" id="SSF53335">
    <property type="entry name" value="S-adenosyl-L-methionine-dependent methyltransferases"/>
    <property type="match status" value="1"/>
</dbReference>
<dbReference type="Proteomes" id="UP000054735">
    <property type="component" value="Unassembled WGS sequence"/>
</dbReference>
<comment type="similarity">
    <text evidence="11">Belongs to the class I-like SAM-binding methyltransferase superfamily. RNA M5U methyltransferase family. RlmD subfamily.</text>
</comment>
<dbReference type="PROSITE" id="PS01231">
    <property type="entry name" value="TRMA_2"/>
    <property type="match status" value="1"/>
</dbReference>
<dbReference type="NCBIfam" id="TIGR00479">
    <property type="entry name" value="rumA"/>
    <property type="match status" value="1"/>
</dbReference>
<dbReference type="Gene3D" id="2.40.50.1070">
    <property type="match status" value="1"/>
</dbReference>
<feature type="binding site" evidence="11 12">
    <location>
        <position position="288"/>
    </location>
    <ligand>
        <name>S-adenosyl-L-methionine</name>
        <dbReference type="ChEBI" id="CHEBI:59789"/>
    </ligand>
</feature>
<evidence type="ECO:0000313" key="18">
    <source>
        <dbReference type="Proteomes" id="UP000255066"/>
    </source>
</evidence>
<feature type="active site" evidence="13">
    <location>
        <position position="412"/>
    </location>
</feature>
<dbReference type="GO" id="GO:0051539">
    <property type="term" value="F:4 iron, 4 sulfur cluster binding"/>
    <property type="evidence" value="ECO:0007669"/>
    <property type="project" value="UniProtKB-KW"/>
</dbReference>
<dbReference type="Pfam" id="PF05958">
    <property type="entry name" value="tRNA_U5-meth_tr"/>
    <property type="match status" value="1"/>
</dbReference>
<dbReference type="PROSITE" id="PS51687">
    <property type="entry name" value="SAM_MT_RNA_M5U"/>
    <property type="match status" value="1"/>
</dbReference>
<keyword evidence="5 11" id="KW-0949">S-adenosyl-L-methionine</keyword>
<feature type="binding site" evidence="11 12">
    <location>
        <position position="386"/>
    </location>
    <ligand>
        <name>S-adenosyl-L-methionine</name>
        <dbReference type="ChEBI" id="CHEBI:59789"/>
    </ligand>
</feature>